<dbReference type="EMBL" id="NJET01000123">
    <property type="protein sequence ID" value="PHH60927.1"/>
    <property type="molecule type" value="Genomic_DNA"/>
</dbReference>
<organism evidence="3 4">
    <name type="scientific">Ophiocordyceps australis</name>
    <dbReference type="NCBI Taxonomy" id="1399860"/>
    <lineage>
        <taxon>Eukaryota</taxon>
        <taxon>Fungi</taxon>
        <taxon>Dikarya</taxon>
        <taxon>Ascomycota</taxon>
        <taxon>Pezizomycotina</taxon>
        <taxon>Sordariomycetes</taxon>
        <taxon>Hypocreomycetidae</taxon>
        <taxon>Hypocreales</taxon>
        <taxon>Ophiocordycipitaceae</taxon>
        <taxon>Ophiocordyceps</taxon>
    </lineage>
</organism>
<dbReference type="Proteomes" id="UP000226192">
    <property type="component" value="Unassembled WGS sequence"/>
</dbReference>
<reference evidence="3 4" key="1">
    <citation type="submission" date="2017-06" db="EMBL/GenBank/DDBJ databases">
        <title>Ant-infecting Ophiocordyceps genomes reveal a high diversity of potential behavioral manipulation genes and a possible major role for enterotoxins.</title>
        <authorList>
            <person name="De Bekker C."/>
            <person name="Evans H.C."/>
            <person name="Brachmann A."/>
            <person name="Hughes D.P."/>
        </authorList>
    </citation>
    <scope>NUCLEOTIDE SEQUENCE [LARGE SCALE GENOMIC DNA]</scope>
    <source>
        <strain evidence="3 4">Map64</strain>
    </source>
</reference>
<feature type="compositionally biased region" description="Basic and acidic residues" evidence="1">
    <location>
        <begin position="50"/>
        <end position="74"/>
    </location>
</feature>
<feature type="region of interest" description="Disordered" evidence="1">
    <location>
        <begin position="31"/>
        <end position="74"/>
    </location>
</feature>
<dbReference type="AlphaFoldDB" id="A0A2C5XWV0"/>
<gene>
    <name evidence="3" type="ORF">CDD81_1038</name>
</gene>
<accession>A0A2C5XWV0</accession>
<evidence type="ECO:0000256" key="2">
    <source>
        <dbReference type="SAM" id="SignalP"/>
    </source>
</evidence>
<proteinExistence type="predicted"/>
<dbReference type="OrthoDB" id="10589986at2759"/>
<keyword evidence="4" id="KW-1185">Reference proteome</keyword>
<keyword evidence="2" id="KW-0732">Signal</keyword>
<evidence type="ECO:0000256" key="1">
    <source>
        <dbReference type="SAM" id="MobiDB-lite"/>
    </source>
</evidence>
<name>A0A2C5XWV0_9HYPO</name>
<comment type="caution">
    <text evidence="3">The sequence shown here is derived from an EMBL/GenBank/DDBJ whole genome shotgun (WGS) entry which is preliminary data.</text>
</comment>
<feature type="chain" id="PRO_5012428699" evidence="2">
    <location>
        <begin position="17"/>
        <end position="202"/>
    </location>
</feature>
<sequence>MKALALVIVLAGLAAAAEQSDWANPLRHRSALKPDTDAKGRVGQGATKAINRDAKNRQEKQRAEAAETARREAEEAQRRAVAQLQREKSVIMDLQRMREVIRRTNREEQLIMQEEAEATAFKEQLLQAVGMNINTERLKRQLNIQAQRRHFLQQAGRAEGDRTYQQRRQNTALKYGYQVGQGEAFLFEDFLLASSPSRCMLI</sequence>
<protein>
    <submittedName>
        <fullName evidence="3">Uncharacterized protein</fullName>
    </submittedName>
</protein>
<evidence type="ECO:0000313" key="4">
    <source>
        <dbReference type="Proteomes" id="UP000226192"/>
    </source>
</evidence>
<evidence type="ECO:0000313" key="3">
    <source>
        <dbReference type="EMBL" id="PHH60927.1"/>
    </source>
</evidence>
<feature type="signal peptide" evidence="2">
    <location>
        <begin position="1"/>
        <end position="16"/>
    </location>
</feature>